<feature type="transmembrane region" description="Helical" evidence="1">
    <location>
        <begin position="217"/>
        <end position="235"/>
    </location>
</feature>
<dbReference type="EMBL" id="AZBU02000009">
    <property type="protein sequence ID" value="TKR65410.1"/>
    <property type="molecule type" value="Genomic_DNA"/>
</dbReference>
<comment type="caution">
    <text evidence="2">The sequence shown here is derived from an EMBL/GenBank/DDBJ whole genome shotgun (WGS) entry which is preliminary data.</text>
</comment>
<evidence type="ECO:0000256" key="1">
    <source>
        <dbReference type="SAM" id="Phobius"/>
    </source>
</evidence>
<dbReference type="PANTHER" id="PTHR23021:SF28">
    <property type="entry name" value="SERPENTINE RECEPTOR, CLASS T-RELATED"/>
    <property type="match status" value="1"/>
</dbReference>
<evidence type="ECO:0000313" key="2">
    <source>
        <dbReference type="EMBL" id="TKR65410.1"/>
    </source>
</evidence>
<dbReference type="STRING" id="34508.A0A4U5M8X3"/>
<dbReference type="SUPFAM" id="SSF81321">
    <property type="entry name" value="Family A G protein-coupled receptor-like"/>
    <property type="match status" value="1"/>
</dbReference>
<evidence type="ECO:0008006" key="4">
    <source>
        <dbReference type="Google" id="ProtNLM"/>
    </source>
</evidence>
<keyword evidence="1" id="KW-0812">Transmembrane</keyword>
<dbReference type="Pfam" id="PF10321">
    <property type="entry name" value="7TM_GPCR_Srt"/>
    <property type="match status" value="1"/>
</dbReference>
<reference evidence="2 3" key="1">
    <citation type="journal article" date="2015" name="Genome Biol.">
        <title>Comparative genomics of Steinernema reveals deeply conserved gene regulatory networks.</title>
        <authorList>
            <person name="Dillman A.R."/>
            <person name="Macchietto M."/>
            <person name="Porter C.F."/>
            <person name="Rogers A."/>
            <person name="Williams B."/>
            <person name="Antoshechkin I."/>
            <person name="Lee M.M."/>
            <person name="Goodwin Z."/>
            <person name="Lu X."/>
            <person name="Lewis E.E."/>
            <person name="Goodrich-Blair H."/>
            <person name="Stock S.P."/>
            <person name="Adams B.J."/>
            <person name="Sternberg P.W."/>
            <person name="Mortazavi A."/>
        </authorList>
    </citation>
    <scope>NUCLEOTIDE SEQUENCE [LARGE SCALE GENOMIC DNA]</scope>
    <source>
        <strain evidence="2 3">ALL</strain>
    </source>
</reference>
<dbReference type="AlphaFoldDB" id="A0A4U5M8X3"/>
<reference evidence="2 3" key="2">
    <citation type="journal article" date="2019" name="G3 (Bethesda)">
        <title>Hybrid Assembly of the Genome of the Entomopathogenic Nematode Steinernema carpocapsae Identifies the X-Chromosome.</title>
        <authorList>
            <person name="Serra L."/>
            <person name="Macchietto M."/>
            <person name="Macias-Munoz A."/>
            <person name="McGill C.J."/>
            <person name="Rodriguez I.M."/>
            <person name="Rodriguez B."/>
            <person name="Murad R."/>
            <person name="Mortazavi A."/>
        </authorList>
    </citation>
    <scope>NUCLEOTIDE SEQUENCE [LARGE SCALE GENOMIC DNA]</scope>
    <source>
        <strain evidence="2 3">ALL</strain>
    </source>
</reference>
<keyword evidence="1" id="KW-0472">Membrane</keyword>
<proteinExistence type="predicted"/>
<feature type="transmembrane region" description="Helical" evidence="1">
    <location>
        <begin position="25"/>
        <end position="50"/>
    </location>
</feature>
<feature type="transmembrane region" description="Helical" evidence="1">
    <location>
        <begin position="159"/>
        <end position="177"/>
    </location>
</feature>
<dbReference type="InterPro" id="IPR019425">
    <property type="entry name" value="7TM_GPCR_serpentine_rcpt_Srt"/>
</dbReference>
<dbReference type="OrthoDB" id="5875846at2759"/>
<protein>
    <recommendedName>
        <fullName evidence="4">G-protein coupled receptors family 1 profile domain-containing protein</fullName>
    </recommendedName>
</protein>
<dbReference type="PANTHER" id="PTHR23021">
    <property type="entry name" value="SERPENTINE RECEPTOR, CLASS T"/>
    <property type="match status" value="1"/>
</dbReference>
<evidence type="ECO:0000313" key="3">
    <source>
        <dbReference type="Proteomes" id="UP000298663"/>
    </source>
</evidence>
<sequence>MTPMCGPHGDPLIGHEEVPYTSRGLYIGIFYIFLFIIMGVPQAMCLYAICHKKHLQYSCYKLMLMVSVLDMFNLTEGSLVCGLLSIFNLSHCNSPIVLIFGKMIMGKPTLGILDSVTIKLQTLVSWMIYCFTSIILALNRVLEFVSRPLCDFLFKGYRTWLWMVPAWAYGLTMALTVPRPFYYYVPAKGQLSFLQINEAGTELEENKNHIVNNSVKGLSIGLSYVIMLVAIRVKLKSSGMALSKMEVRVWFDLIWPS</sequence>
<name>A0A4U5M8X3_STECR</name>
<organism evidence="2 3">
    <name type="scientific">Steinernema carpocapsae</name>
    <name type="common">Entomopathogenic nematode</name>
    <dbReference type="NCBI Taxonomy" id="34508"/>
    <lineage>
        <taxon>Eukaryota</taxon>
        <taxon>Metazoa</taxon>
        <taxon>Ecdysozoa</taxon>
        <taxon>Nematoda</taxon>
        <taxon>Chromadorea</taxon>
        <taxon>Rhabditida</taxon>
        <taxon>Tylenchina</taxon>
        <taxon>Panagrolaimomorpha</taxon>
        <taxon>Strongyloidoidea</taxon>
        <taxon>Steinernematidae</taxon>
        <taxon>Steinernema</taxon>
    </lineage>
</organism>
<feature type="transmembrane region" description="Helical" evidence="1">
    <location>
        <begin position="118"/>
        <end position="138"/>
    </location>
</feature>
<keyword evidence="3" id="KW-1185">Reference proteome</keyword>
<gene>
    <name evidence="2" type="ORF">L596_025816</name>
</gene>
<dbReference type="Proteomes" id="UP000298663">
    <property type="component" value="Unassembled WGS sequence"/>
</dbReference>
<accession>A0A4U5M8X3</accession>
<keyword evidence="1" id="KW-1133">Transmembrane helix</keyword>